<evidence type="ECO:0000256" key="5">
    <source>
        <dbReference type="ARBA" id="ARBA00022840"/>
    </source>
</evidence>
<dbReference type="GO" id="GO:0000725">
    <property type="term" value="P:recombinational repair"/>
    <property type="evidence" value="ECO:0007669"/>
    <property type="project" value="TreeGrafter"/>
</dbReference>
<keyword evidence="6" id="KW-0238">DNA-binding</keyword>
<dbReference type="SUPFAM" id="SSF52540">
    <property type="entry name" value="P-loop containing nucleoside triphosphate hydrolases"/>
    <property type="match status" value="1"/>
</dbReference>
<evidence type="ECO:0000259" key="14">
    <source>
        <dbReference type="PROSITE" id="PS51217"/>
    </source>
</evidence>
<gene>
    <name evidence="15" type="ORF">DESAMIL20_1473</name>
</gene>
<keyword evidence="4 12" id="KW-0347">Helicase</keyword>
<dbReference type="GO" id="GO:0003677">
    <property type="term" value="F:DNA binding"/>
    <property type="evidence" value="ECO:0007669"/>
    <property type="project" value="UniProtKB-KW"/>
</dbReference>
<evidence type="ECO:0000256" key="7">
    <source>
        <dbReference type="ARBA" id="ARBA00023235"/>
    </source>
</evidence>
<keyword evidence="5 12" id="KW-0067">ATP-binding</keyword>
<dbReference type="GO" id="GO:0016887">
    <property type="term" value="F:ATP hydrolysis activity"/>
    <property type="evidence" value="ECO:0007669"/>
    <property type="project" value="RHEA"/>
</dbReference>
<dbReference type="Gene3D" id="1.10.10.160">
    <property type="match status" value="1"/>
</dbReference>
<comment type="similarity">
    <text evidence="1">Belongs to the helicase family. UvrD subfamily.</text>
</comment>
<evidence type="ECO:0000256" key="9">
    <source>
        <dbReference type="ARBA" id="ARBA00034808"/>
    </source>
</evidence>
<dbReference type="AlphaFoldDB" id="A0A1X4XWK1"/>
<dbReference type="InterPro" id="IPR014017">
    <property type="entry name" value="DNA_helicase_UvrD-like_C"/>
</dbReference>
<evidence type="ECO:0000259" key="13">
    <source>
        <dbReference type="PROSITE" id="PS51198"/>
    </source>
</evidence>
<protein>
    <recommendedName>
        <fullName evidence="9">DNA 3'-5' helicase</fullName>
        <ecNumber evidence="9">5.6.2.4</ecNumber>
    </recommendedName>
    <alternativeName>
        <fullName evidence="10">DNA 3'-5' helicase II</fullName>
    </alternativeName>
</protein>
<dbReference type="GO" id="GO:0005524">
    <property type="term" value="F:ATP binding"/>
    <property type="evidence" value="ECO:0007669"/>
    <property type="project" value="UniProtKB-UniRule"/>
</dbReference>
<comment type="caution">
    <text evidence="15">The sequence shown here is derived from an EMBL/GenBank/DDBJ whole genome shotgun (WGS) entry which is preliminary data.</text>
</comment>
<dbReference type="InterPro" id="IPR027417">
    <property type="entry name" value="P-loop_NTPase"/>
</dbReference>
<sequence>MNREVHVRFRERLKVKFLRPTRPDNSFCHENCSRYARHKPRQALRARLYRLCICCLTPLTRRVGDKMAWNDSLDEGSPVYNLAISNERVIRSLAGPGSGKSFAIKRRISRLIEEGVNPKKILAITFTRTSASDLRKEISSIELPGSDEVVACTVHSHAMSIIAKANVKDFTGRNPRMIIDHEIEPAFRDIKYPPDADIKTKKEYLDLYLSAWANMQQDDPGLPRNQIEQEFQDKIIQWLTYHHSVLVGEVIPIAIKYLQNNPASPEIGRFDTILVDEYQDLNKAEQEFIHLVKGDASILIVGDDDQSIYSFKKAHPEGIKQIDSIYGEFQDIAFDTIRRCPKTVTRMASELISKNSNRSLGALVPFEANQDGIVQIVQFNDNDKEIEGICRIVKNELASGAINPGDVLILAPRRHIGYRLRDKLISEEIPVKSYFRESVIKNLNVRMAYSTLYLLANPNDQISLRYLLGSRSADYRKRQYDILKEYADGNKTSIKNVLDKVIEGKIILKGISKITKKYREILQSLLEFKEQIKKDAVNALEYFINGDQDEIDFYEIIGIYQRAINKYPYPEVFTEELFSDWLSKIVKELSESIAQIDSPEEINHVRIMSLHASKGLSAKLVILVSMIDELIPFFSEPPKDANEELRIIEEQRRLFYVAITRTKSSTGSYPGRLIISSYIWIDDGIEALKMGLKARSDKHLRVSATRYISDFGRTSPKTILGEDLT</sequence>
<dbReference type="EMBL" id="MDSU01000018">
    <property type="protein sequence ID" value="OSS41920.1"/>
    <property type="molecule type" value="Genomic_DNA"/>
</dbReference>
<dbReference type="PANTHER" id="PTHR11070:SF2">
    <property type="entry name" value="ATP-DEPENDENT DNA HELICASE SRS2"/>
    <property type="match status" value="1"/>
</dbReference>
<feature type="domain" description="UvrD-like helicase ATP-binding" evidence="13">
    <location>
        <begin position="73"/>
        <end position="341"/>
    </location>
</feature>
<keyword evidence="3 12" id="KW-0378">Hydrolase</keyword>
<dbReference type="InterPro" id="IPR000212">
    <property type="entry name" value="DNA_helicase_UvrD/REP"/>
</dbReference>
<accession>A0A1X4XWK1</accession>
<dbReference type="InterPro" id="IPR014016">
    <property type="entry name" value="UvrD-like_ATP-bd"/>
</dbReference>
<name>A0A1X4XWK1_9BACT</name>
<dbReference type="EC" id="5.6.2.4" evidence="9"/>
<comment type="catalytic activity">
    <reaction evidence="8">
        <text>Couples ATP hydrolysis with the unwinding of duplex DNA by translocating in the 3'-5' direction.</text>
        <dbReference type="EC" id="5.6.2.4"/>
    </reaction>
</comment>
<evidence type="ECO:0000256" key="3">
    <source>
        <dbReference type="ARBA" id="ARBA00022801"/>
    </source>
</evidence>
<evidence type="ECO:0000313" key="16">
    <source>
        <dbReference type="Proteomes" id="UP000194141"/>
    </source>
</evidence>
<evidence type="ECO:0000313" key="15">
    <source>
        <dbReference type="EMBL" id="OSS41920.1"/>
    </source>
</evidence>
<dbReference type="InterPro" id="IPR013986">
    <property type="entry name" value="DExx_box_DNA_helicase_dom_sf"/>
</dbReference>
<evidence type="ECO:0000256" key="6">
    <source>
        <dbReference type="ARBA" id="ARBA00023125"/>
    </source>
</evidence>
<dbReference type="Pfam" id="PF13361">
    <property type="entry name" value="UvrD_C"/>
    <property type="match status" value="1"/>
</dbReference>
<feature type="domain" description="UvrD-like helicase C-terminal" evidence="14">
    <location>
        <begin position="342"/>
        <end position="615"/>
    </location>
</feature>
<evidence type="ECO:0000256" key="4">
    <source>
        <dbReference type="ARBA" id="ARBA00022806"/>
    </source>
</evidence>
<evidence type="ECO:0000256" key="8">
    <source>
        <dbReference type="ARBA" id="ARBA00034617"/>
    </source>
</evidence>
<evidence type="ECO:0000256" key="12">
    <source>
        <dbReference type="PROSITE-ProRule" id="PRU00560"/>
    </source>
</evidence>
<reference evidence="15 16" key="1">
    <citation type="journal article" date="2017" name="Front. Microbiol.">
        <title>Genome Sequence of Desulfurella amilsii Strain TR1 and Comparative Genomics of Desulfurellaceae Family.</title>
        <authorList>
            <person name="Florentino A.P."/>
            <person name="Stams A.J."/>
            <person name="Sanchez-Andrea I."/>
        </authorList>
    </citation>
    <scope>NUCLEOTIDE SEQUENCE [LARGE SCALE GENOMIC DNA]</scope>
    <source>
        <strain evidence="15 16">TR1</strain>
    </source>
</reference>
<organism evidence="15 16">
    <name type="scientific">Desulfurella amilsii</name>
    <dbReference type="NCBI Taxonomy" id="1562698"/>
    <lineage>
        <taxon>Bacteria</taxon>
        <taxon>Pseudomonadati</taxon>
        <taxon>Campylobacterota</taxon>
        <taxon>Desulfurellia</taxon>
        <taxon>Desulfurellales</taxon>
        <taxon>Desulfurellaceae</taxon>
        <taxon>Desulfurella</taxon>
    </lineage>
</organism>
<keyword evidence="7" id="KW-0413">Isomerase</keyword>
<dbReference type="PANTHER" id="PTHR11070">
    <property type="entry name" value="UVRD / RECB / PCRA DNA HELICASE FAMILY MEMBER"/>
    <property type="match status" value="1"/>
</dbReference>
<dbReference type="STRING" id="1562698.DESAMIL20_1473"/>
<evidence type="ECO:0000256" key="1">
    <source>
        <dbReference type="ARBA" id="ARBA00009922"/>
    </source>
</evidence>
<comment type="catalytic activity">
    <reaction evidence="11">
        <text>ATP + H2O = ADP + phosphate + H(+)</text>
        <dbReference type="Rhea" id="RHEA:13065"/>
        <dbReference type="ChEBI" id="CHEBI:15377"/>
        <dbReference type="ChEBI" id="CHEBI:15378"/>
        <dbReference type="ChEBI" id="CHEBI:30616"/>
        <dbReference type="ChEBI" id="CHEBI:43474"/>
        <dbReference type="ChEBI" id="CHEBI:456216"/>
        <dbReference type="EC" id="5.6.2.4"/>
    </reaction>
</comment>
<evidence type="ECO:0000256" key="2">
    <source>
        <dbReference type="ARBA" id="ARBA00022741"/>
    </source>
</evidence>
<feature type="binding site" evidence="12">
    <location>
        <begin position="94"/>
        <end position="101"/>
    </location>
    <ligand>
        <name>ATP</name>
        <dbReference type="ChEBI" id="CHEBI:30616"/>
    </ligand>
</feature>
<dbReference type="Pfam" id="PF00580">
    <property type="entry name" value="UvrD-helicase"/>
    <property type="match status" value="1"/>
</dbReference>
<proteinExistence type="inferred from homology"/>
<dbReference type="GO" id="GO:0043138">
    <property type="term" value="F:3'-5' DNA helicase activity"/>
    <property type="evidence" value="ECO:0007669"/>
    <property type="project" value="UniProtKB-EC"/>
</dbReference>
<evidence type="ECO:0000256" key="11">
    <source>
        <dbReference type="ARBA" id="ARBA00048988"/>
    </source>
</evidence>
<evidence type="ECO:0000256" key="10">
    <source>
        <dbReference type="ARBA" id="ARBA00034923"/>
    </source>
</evidence>
<dbReference type="Gene3D" id="1.10.486.10">
    <property type="entry name" value="PCRA, domain 4"/>
    <property type="match status" value="1"/>
</dbReference>
<dbReference type="Gene3D" id="3.40.50.300">
    <property type="entry name" value="P-loop containing nucleotide triphosphate hydrolases"/>
    <property type="match status" value="2"/>
</dbReference>
<keyword evidence="16" id="KW-1185">Reference proteome</keyword>
<dbReference type="Proteomes" id="UP000194141">
    <property type="component" value="Unassembled WGS sequence"/>
</dbReference>
<dbReference type="PROSITE" id="PS51198">
    <property type="entry name" value="UVRD_HELICASE_ATP_BIND"/>
    <property type="match status" value="1"/>
</dbReference>
<dbReference type="PROSITE" id="PS51217">
    <property type="entry name" value="UVRD_HELICASE_CTER"/>
    <property type="match status" value="1"/>
</dbReference>
<keyword evidence="2 12" id="KW-0547">Nucleotide-binding</keyword>